<comment type="caution">
    <text evidence="2">The sequence shown here is derived from an EMBL/GenBank/DDBJ whole genome shotgun (WGS) entry which is preliminary data.</text>
</comment>
<gene>
    <name evidence="2" type="ORF">EU96_1921</name>
</gene>
<dbReference type="AlphaFoldDB" id="A0A0A2A6C5"/>
<evidence type="ECO:0000313" key="2">
    <source>
        <dbReference type="EMBL" id="KGF96396.1"/>
    </source>
</evidence>
<feature type="region of interest" description="Disordered" evidence="1">
    <location>
        <begin position="79"/>
        <end position="103"/>
    </location>
</feature>
<dbReference type="EMBL" id="JNAM01000013">
    <property type="protein sequence ID" value="KGF96396.1"/>
    <property type="molecule type" value="Genomic_DNA"/>
</dbReference>
<feature type="compositionally biased region" description="Basic and acidic residues" evidence="1">
    <location>
        <begin position="83"/>
        <end position="92"/>
    </location>
</feature>
<protein>
    <submittedName>
        <fullName evidence="2">Uncharacterized protein</fullName>
    </submittedName>
</protein>
<feature type="compositionally biased region" description="Basic residues" evidence="1">
    <location>
        <begin position="93"/>
        <end position="103"/>
    </location>
</feature>
<sequence length="103" mass="11665">MNLLFRSYRGIEKKGECGGDEAKKSLIDAINHYSNAIMSAPTKKETDKYTLDTKDKGGIVHTNISDIYLWRENAYQLSNSSSDENKACEDWKKSKKLGNKKSN</sequence>
<organism evidence="2 3">
    <name type="scientific">Prochlorococcus marinus str. MIT 9302</name>
    <dbReference type="NCBI Taxonomy" id="74545"/>
    <lineage>
        <taxon>Bacteria</taxon>
        <taxon>Bacillati</taxon>
        <taxon>Cyanobacteriota</taxon>
        <taxon>Cyanophyceae</taxon>
        <taxon>Synechococcales</taxon>
        <taxon>Prochlorococcaceae</taxon>
        <taxon>Prochlorococcus</taxon>
    </lineage>
</organism>
<accession>A0A0A2A6C5</accession>
<proteinExistence type="predicted"/>
<name>A0A0A2A6C5_PROMR</name>
<evidence type="ECO:0000256" key="1">
    <source>
        <dbReference type="SAM" id="MobiDB-lite"/>
    </source>
</evidence>
<reference evidence="3" key="1">
    <citation type="journal article" date="2014" name="Sci. Data">
        <title>Genomes of diverse isolates of the marine cyanobacterium Prochlorococcus.</title>
        <authorList>
            <person name="Biller S."/>
            <person name="Berube P."/>
            <person name="Thompson J."/>
            <person name="Kelly L."/>
            <person name="Roggensack S."/>
            <person name="Awad L."/>
            <person name="Roache-Johnson K."/>
            <person name="Ding H."/>
            <person name="Giovannoni S.J."/>
            <person name="Moore L.R."/>
            <person name="Chisholm S.W."/>
        </authorList>
    </citation>
    <scope>NUCLEOTIDE SEQUENCE [LARGE SCALE GENOMIC DNA]</scope>
    <source>
        <strain evidence="3">MIT 9302</strain>
    </source>
</reference>
<dbReference type="Proteomes" id="UP000030445">
    <property type="component" value="Unassembled WGS sequence"/>
</dbReference>
<evidence type="ECO:0000313" key="3">
    <source>
        <dbReference type="Proteomes" id="UP000030445"/>
    </source>
</evidence>